<evidence type="ECO:0000313" key="1">
    <source>
        <dbReference type="EMBL" id="GIY64944.1"/>
    </source>
</evidence>
<protein>
    <submittedName>
        <fullName evidence="1">Uncharacterized protein</fullName>
    </submittedName>
</protein>
<accession>A0AAV4V4N2</accession>
<reference evidence="1 2" key="1">
    <citation type="submission" date="2021-06" db="EMBL/GenBank/DDBJ databases">
        <title>Caerostris extrusa draft genome.</title>
        <authorList>
            <person name="Kono N."/>
            <person name="Arakawa K."/>
        </authorList>
    </citation>
    <scope>NUCLEOTIDE SEQUENCE [LARGE SCALE GENOMIC DNA]</scope>
</reference>
<keyword evidence="2" id="KW-1185">Reference proteome</keyword>
<gene>
    <name evidence="1" type="ORF">CEXT_481081</name>
</gene>
<comment type="caution">
    <text evidence="1">The sequence shown here is derived from an EMBL/GenBank/DDBJ whole genome shotgun (WGS) entry which is preliminary data.</text>
</comment>
<evidence type="ECO:0000313" key="2">
    <source>
        <dbReference type="Proteomes" id="UP001054945"/>
    </source>
</evidence>
<dbReference type="EMBL" id="BPLR01013942">
    <property type="protein sequence ID" value="GIY64944.1"/>
    <property type="molecule type" value="Genomic_DNA"/>
</dbReference>
<dbReference type="AlphaFoldDB" id="A0AAV4V4N2"/>
<dbReference type="Proteomes" id="UP001054945">
    <property type="component" value="Unassembled WGS sequence"/>
</dbReference>
<proteinExistence type="predicted"/>
<name>A0AAV4V4N2_CAEEX</name>
<sequence length="70" mass="7959">MLLFVRQTLQRRRFSYIAYEGKPFSALPTLIPVIAQIRGCATGCYTNPETYTIYGFSALLRVLLVIRSLS</sequence>
<organism evidence="1 2">
    <name type="scientific">Caerostris extrusa</name>
    <name type="common">Bark spider</name>
    <name type="synonym">Caerostris bankana</name>
    <dbReference type="NCBI Taxonomy" id="172846"/>
    <lineage>
        <taxon>Eukaryota</taxon>
        <taxon>Metazoa</taxon>
        <taxon>Ecdysozoa</taxon>
        <taxon>Arthropoda</taxon>
        <taxon>Chelicerata</taxon>
        <taxon>Arachnida</taxon>
        <taxon>Araneae</taxon>
        <taxon>Araneomorphae</taxon>
        <taxon>Entelegynae</taxon>
        <taxon>Araneoidea</taxon>
        <taxon>Araneidae</taxon>
        <taxon>Caerostris</taxon>
    </lineage>
</organism>